<sequence>MDKFTVICYFVVVLDLLVFTEGSN</sequence>
<comment type="caution">
    <text evidence="1">The sequence shown here is derived from an EMBL/GenBank/DDBJ whole genome shotgun (WGS) entry which is preliminary data.</text>
</comment>
<accession>A0A9Q0S6K6</accession>
<gene>
    <name evidence="1" type="ORF">Bhyg_02359</name>
</gene>
<protein>
    <submittedName>
        <fullName evidence="1">Uncharacterized protein</fullName>
    </submittedName>
</protein>
<reference evidence="1" key="1">
    <citation type="submission" date="2022-07" db="EMBL/GenBank/DDBJ databases">
        <authorList>
            <person name="Trinca V."/>
            <person name="Uliana J.V.C."/>
            <person name="Torres T.T."/>
            <person name="Ward R.J."/>
            <person name="Monesi N."/>
        </authorList>
    </citation>
    <scope>NUCLEOTIDE SEQUENCE</scope>
    <source>
        <strain evidence="1">HSMRA1968</strain>
        <tissue evidence="1">Whole embryos</tissue>
    </source>
</reference>
<organism evidence="1 2">
    <name type="scientific">Pseudolycoriella hygida</name>
    <dbReference type="NCBI Taxonomy" id="35572"/>
    <lineage>
        <taxon>Eukaryota</taxon>
        <taxon>Metazoa</taxon>
        <taxon>Ecdysozoa</taxon>
        <taxon>Arthropoda</taxon>
        <taxon>Hexapoda</taxon>
        <taxon>Insecta</taxon>
        <taxon>Pterygota</taxon>
        <taxon>Neoptera</taxon>
        <taxon>Endopterygota</taxon>
        <taxon>Diptera</taxon>
        <taxon>Nematocera</taxon>
        <taxon>Sciaroidea</taxon>
        <taxon>Sciaridae</taxon>
        <taxon>Pseudolycoriella</taxon>
    </lineage>
</organism>
<dbReference type="EMBL" id="WJQU01000001">
    <property type="protein sequence ID" value="KAJ6647139.1"/>
    <property type="molecule type" value="Genomic_DNA"/>
</dbReference>
<dbReference type="AlphaFoldDB" id="A0A9Q0S6K6"/>
<proteinExistence type="predicted"/>
<evidence type="ECO:0000313" key="1">
    <source>
        <dbReference type="EMBL" id="KAJ6647139.1"/>
    </source>
</evidence>
<dbReference type="Proteomes" id="UP001151699">
    <property type="component" value="Chromosome A"/>
</dbReference>
<keyword evidence="2" id="KW-1185">Reference proteome</keyword>
<name>A0A9Q0S6K6_9DIPT</name>
<evidence type="ECO:0000313" key="2">
    <source>
        <dbReference type="Proteomes" id="UP001151699"/>
    </source>
</evidence>